<evidence type="ECO:0000313" key="2">
    <source>
        <dbReference type="Proteomes" id="UP001597045"/>
    </source>
</evidence>
<gene>
    <name evidence="1" type="ORF">ACFQ1S_34390</name>
</gene>
<proteinExistence type="predicted"/>
<dbReference type="Proteomes" id="UP001597045">
    <property type="component" value="Unassembled WGS sequence"/>
</dbReference>
<reference evidence="2" key="1">
    <citation type="journal article" date="2019" name="Int. J. Syst. Evol. Microbiol.">
        <title>The Global Catalogue of Microorganisms (GCM) 10K type strain sequencing project: providing services to taxonomists for standard genome sequencing and annotation.</title>
        <authorList>
            <consortium name="The Broad Institute Genomics Platform"/>
            <consortium name="The Broad Institute Genome Sequencing Center for Infectious Disease"/>
            <person name="Wu L."/>
            <person name="Ma J."/>
        </authorList>
    </citation>
    <scope>NUCLEOTIDE SEQUENCE [LARGE SCALE GENOMIC DNA]</scope>
    <source>
        <strain evidence="2">JCM 31486</strain>
    </source>
</reference>
<protein>
    <recommendedName>
        <fullName evidence="3">TetR family transcriptional regulator</fullName>
    </recommendedName>
</protein>
<sequence length="157" mass="17111">MAGTSLVTASALLDLLTEDEVAELARACVKAGCPALFALSVSGHVEFASPDPLDREFEAAFNAHQRRVVDGRRLLGPDAVDVAVRAFADFEVHLRPSPWRLGAADEALAAEWLRGWVSAACEFEPDLPGQPYLERRLTDPRVEVQHTDLLAIPKAVR</sequence>
<keyword evidence="2" id="KW-1185">Reference proteome</keyword>
<name>A0ABW3MI11_9PSEU</name>
<evidence type="ECO:0008006" key="3">
    <source>
        <dbReference type="Google" id="ProtNLM"/>
    </source>
</evidence>
<accession>A0ABW3MI11</accession>
<evidence type="ECO:0000313" key="1">
    <source>
        <dbReference type="EMBL" id="MFD1050253.1"/>
    </source>
</evidence>
<dbReference type="EMBL" id="JBHTIS010002713">
    <property type="protein sequence ID" value="MFD1050253.1"/>
    <property type="molecule type" value="Genomic_DNA"/>
</dbReference>
<comment type="caution">
    <text evidence="1">The sequence shown here is derived from an EMBL/GenBank/DDBJ whole genome shotgun (WGS) entry which is preliminary data.</text>
</comment>
<organism evidence="1 2">
    <name type="scientific">Kibdelosporangium lantanae</name>
    <dbReference type="NCBI Taxonomy" id="1497396"/>
    <lineage>
        <taxon>Bacteria</taxon>
        <taxon>Bacillati</taxon>
        <taxon>Actinomycetota</taxon>
        <taxon>Actinomycetes</taxon>
        <taxon>Pseudonocardiales</taxon>
        <taxon>Pseudonocardiaceae</taxon>
        <taxon>Kibdelosporangium</taxon>
    </lineage>
</organism>